<protein>
    <submittedName>
        <fullName evidence="4">Outer membrane protein (OmpH-like)</fullName>
    </submittedName>
</protein>
<reference evidence="4" key="1">
    <citation type="journal article" date="2007" name="J. Bacteriol.">
        <title>Comparative genome analysis of four magnetotactic bacteria reveals a complex set of group-specific genes implicated in magnetosome biomineralization and function.</title>
        <authorList>
            <person name="Richter M."/>
            <person name="Kube M."/>
            <person name="Bazylinski D.A."/>
            <person name="Lombardot T."/>
            <person name="Gloeckner F.O."/>
            <person name="Reinhardt R."/>
            <person name="Schueler D."/>
        </authorList>
    </citation>
    <scope>NUCLEOTIDE SEQUENCE</scope>
    <source>
        <strain evidence="4">MSR-1</strain>
    </source>
</reference>
<evidence type="ECO:0000256" key="3">
    <source>
        <dbReference type="SAM" id="SignalP"/>
    </source>
</evidence>
<feature type="signal peptide" evidence="3">
    <location>
        <begin position="1"/>
        <end position="24"/>
    </location>
</feature>
<dbReference type="RefSeq" id="WP_106001750.1">
    <property type="nucleotide sequence ID" value="NZ_CP027527.1"/>
</dbReference>
<dbReference type="Pfam" id="PF03938">
    <property type="entry name" value="OmpH"/>
    <property type="match status" value="1"/>
</dbReference>
<keyword evidence="2 3" id="KW-0732">Signal</keyword>
<comment type="similarity">
    <text evidence="1">Belongs to the Skp family.</text>
</comment>
<evidence type="ECO:0000256" key="1">
    <source>
        <dbReference type="ARBA" id="ARBA00009091"/>
    </source>
</evidence>
<dbReference type="Gene3D" id="3.30.910.20">
    <property type="entry name" value="Skp domain"/>
    <property type="match status" value="1"/>
</dbReference>
<dbReference type="PANTHER" id="PTHR35089">
    <property type="entry name" value="CHAPERONE PROTEIN SKP"/>
    <property type="match status" value="1"/>
</dbReference>
<sequence length="208" mass="22741">MVRFKAIRLTAVLVCLLVPSMVVAADNAATRSGAAVPAAIVVVDANRVQRESLAGKAMVVERERYQQSFNAEFEGTRKQLQVSEQELARQRPSLSSEVFQEKARDLNTRIADFQRQYQGAVRALDKSSATASNELQKAVVSVTSEVASELGVGLVMHKQHVFLHDERMDITNVVIERLNKRVAAVPFPVPETEKLAPTGGAATTKGKK</sequence>
<dbReference type="EMBL" id="CU459003">
    <property type="protein sequence ID" value="CAM75105.1"/>
    <property type="molecule type" value="Genomic_DNA"/>
</dbReference>
<evidence type="ECO:0000313" key="4">
    <source>
        <dbReference type="EMBL" id="CAM75105.1"/>
    </source>
</evidence>
<accession>A4TWU8</accession>
<feature type="chain" id="PRO_5002674443" evidence="3">
    <location>
        <begin position="25"/>
        <end position="208"/>
    </location>
</feature>
<dbReference type="InterPro" id="IPR024930">
    <property type="entry name" value="Skp_dom_sf"/>
</dbReference>
<dbReference type="PANTHER" id="PTHR35089:SF1">
    <property type="entry name" value="CHAPERONE PROTEIN SKP"/>
    <property type="match status" value="1"/>
</dbReference>
<organism evidence="4">
    <name type="scientific">Magnetospirillum gryphiswaldense</name>
    <dbReference type="NCBI Taxonomy" id="55518"/>
    <lineage>
        <taxon>Bacteria</taxon>
        <taxon>Pseudomonadati</taxon>
        <taxon>Pseudomonadota</taxon>
        <taxon>Alphaproteobacteria</taxon>
        <taxon>Rhodospirillales</taxon>
        <taxon>Rhodospirillaceae</taxon>
        <taxon>Magnetospirillum</taxon>
    </lineage>
</organism>
<name>A4TWU8_9PROT</name>
<dbReference type="GO" id="GO:0050821">
    <property type="term" value="P:protein stabilization"/>
    <property type="evidence" value="ECO:0007669"/>
    <property type="project" value="TreeGrafter"/>
</dbReference>
<dbReference type="GO" id="GO:0005829">
    <property type="term" value="C:cytosol"/>
    <property type="evidence" value="ECO:0007669"/>
    <property type="project" value="TreeGrafter"/>
</dbReference>
<dbReference type="InterPro" id="IPR005632">
    <property type="entry name" value="Chaperone_Skp"/>
</dbReference>
<gene>
    <name evidence="4" type="ORF">MGR_2657</name>
</gene>
<dbReference type="AlphaFoldDB" id="A4TWU8"/>
<dbReference type="SMART" id="SM00935">
    <property type="entry name" value="OmpH"/>
    <property type="match status" value="1"/>
</dbReference>
<proteinExistence type="inferred from homology"/>
<evidence type="ECO:0000256" key="2">
    <source>
        <dbReference type="ARBA" id="ARBA00022729"/>
    </source>
</evidence>
<dbReference type="SUPFAM" id="SSF111384">
    <property type="entry name" value="OmpH-like"/>
    <property type="match status" value="1"/>
</dbReference>
<dbReference type="GO" id="GO:0051082">
    <property type="term" value="F:unfolded protein binding"/>
    <property type="evidence" value="ECO:0007669"/>
    <property type="project" value="InterPro"/>
</dbReference>